<keyword evidence="2" id="KW-0472">Membrane</keyword>
<evidence type="ECO:0000259" key="3">
    <source>
        <dbReference type="Pfam" id="PF17425"/>
    </source>
</evidence>
<evidence type="ECO:0000313" key="5">
    <source>
        <dbReference type="Proteomes" id="UP000029050"/>
    </source>
</evidence>
<dbReference type="GO" id="GO:0004062">
    <property type="term" value="F:aryl sulfotransferase activity"/>
    <property type="evidence" value="ECO:0007669"/>
    <property type="project" value="InterPro"/>
</dbReference>
<keyword evidence="2" id="KW-1133">Transmembrane helix</keyword>
<dbReference type="eggNOG" id="ENOG5030U5H">
    <property type="taxonomic scope" value="Bacteria"/>
</dbReference>
<dbReference type="InterPro" id="IPR053143">
    <property type="entry name" value="Arylsulfate_ST"/>
</dbReference>
<dbReference type="Pfam" id="PF05935">
    <property type="entry name" value="Arylsulfotrans"/>
    <property type="match status" value="1"/>
</dbReference>
<evidence type="ECO:0000256" key="1">
    <source>
        <dbReference type="SAM" id="MobiDB-lite"/>
    </source>
</evidence>
<organism evidence="4 5">
    <name type="scientific">Bifidobacterium psychraerophilum</name>
    <dbReference type="NCBI Taxonomy" id="218140"/>
    <lineage>
        <taxon>Bacteria</taxon>
        <taxon>Bacillati</taxon>
        <taxon>Actinomycetota</taxon>
        <taxon>Actinomycetes</taxon>
        <taxon>Bifidobacteriales</taxon>
        <taxon>Bifidobacteriaceae</taxon>
        <taxon>Bifidobacterium</taxon>
    </lineage>
</organism>
<dbReference type="PANTHER" id="PTHR35340">
    <property type="entry name" value="PQQ ENZYME REPEAT PROTEIN-RELATED"/>
    <property type="match status" value="1"/>
</dbReference>
<accession>A0A087CNJ6</accession>
<dbReference type="STRING" id="218140.BPSY_0033"/>
<dbReference type="GeneID" id="98299287"/>
<dbReference type="EMBL" id="JGZI01000001">
    <property type="protein sequence ID" value="KFI84846.1"/>
    <property type="molecule type" value="Genomic_DNA"/>
</dbReference>
<dbReference type="RefSeq" id="WP_238556755.1">
    <property type="nucleotide sequence ID" value="NZ_JGZI01000001.1"/>
</dbReference>
<dbReference type="Proteomes" id="UP000029050">
    <property type="component" value="Unassembled WGS sequence"/>
</dbReference>
<name>A0A087CNJ6_9BIFI</name>
<feature type="region of interest" description="Disordered" evidence="1">
    <location>
        <begin position="1"/>
        <end position="29"/>
    </location>
</feature>
<sequence length="595" mass="65899">MPKKTDESKQDHEKGASAQQSGTPGGDGQAAALSRFGRFVRSRMGKASLAVLVVLIITGITVATQDQIASAIESARLAKLTEKVENIYTASYQSNADATLKADRSKSSHDENNIYVKDNPYGTNTTGLYVYFTTSDAVKVSYTVSTPDTDYADFSATPDKGDEYVTTHEFQVIGLIPGKNNTITFTLTAKNGKQTTHTIEHKGAKLLSEVEVQLKSTKTNTSTDLGNGLYAILGNDSDGQDFMYYYDVHGVIRGEVPILFYRSHRLLFRDNIMYFSASTHEIVGMNSLGKIVKRYNTGTNYILHHDYGMDSDGNLIVLATDLRKSTIQDAIIKIDAKSGKVSRLVDMSALYSSYEKTTEDATLGTKSSSTTDSNNKNFDADVSDIKKDWLHLNTIQVLDDGSVILSSRETSTIIKLNDIESDPTIDYMIGEESFWKGTDFAKYLLKQDGSFSNTGGQHTVTYQSDSSLPSGQYYLYMFDNNYGVSNTRPDYDWAANTPGINTSYTGTGNSRYYKYLVDENAGTYKLVSSFDVPYSPIVSSAQDLFNGTILVDSGVPGVFGVYESDGTLISQWKMNLRKNIVYRVYEYDFHNFYFA</sequence>
<keyword evidence="2" id="KW-0812">Transmembrane</keyword>
<dbReference type="PANTHER" id="PTHR35340:SF5">
    <property type="entry name" value="ASST-DOMAIN-CONTAINING PROTEIN"/>
    <property type="match status" value="1"/>
</dbReference>
<dbReference type="Gene3D" id="2.60.40.3100">
    <property type="entry name" value="Arylsulphate sulphotransferase monomer, N-terminal domain"/>
    <property type="match status" value="1"/>
</dbReference>
<proteinExistence type="predicted"/>
<dbReference type="InterPro" id="IPR035391">
    <property type="entry name" value="Arylsulfotran_N"/>
</dbReference>
<keyword evidence="4" id="KW-0808">Transferase</keyword>
<reference evidence="4 5" key="1">
    <citation type="submission" date="2014-03" db="EMBL/GenBank/DDBJ databases">
        <title>Genomics of Bifidobacteria.</title>
        <authorList>
            <person name="Ventura M."/>
            <person name="Milani C."/>
            <person name="Lugli G.A."/>
        </authorList>
    </citation>
    <scope>NUCLEOTIDE SEQUENCE [LARGE SCALE GENOMIC DNA]</scope>
    <source>
        <strain evidence="4 5">LMG 21775</strain>
    </source>
</reference>
<feature type="compositionally biased region" description="Basic and acidic residues" evidence="1">
    <location>
        <begin position="1"/>
        <end position="15"/>
    </location>
</feature>
<feature type="domain" description="Arylsulfotransferase N-terminal" evidence="3">
    <location>
        <begin position="115"/>
        <end position="201"/>
    </location>
</feature>
<dbReference type="InterPro" id="IPR038477">
    <property type="entry name" value="ASST_N_sf"/>
</dbReference>
<evidence type="ECO:0000313" key="4">
    <source>
        <dbReference type="EMBL" id="KFI84846.1"/>
    </source>
</evidence>
<dbReference type="AlphaFoldDB" id="A0A087CNJ6"/>
<feature type="transmembrane region" description="Helical" evidence="2">
    <location>
        <begin position="47"/>
        <end position="64"/>
    </location>
</feature>
<keyword evidence="5" id="KW-1185">Reference proteome</keyword>
<protein>
    <submittedName>
        <fullName evidence="4">Arylsulfotransferase</fullName>
    </submittedName>
</protein>
<comment type="caution">
    <text evidence="4">The sequence shown here is derived from an EMBL/GenBank/DDBJ whole genome shotgun (WGS) entry which is preliminary data.</text>
</comment>
<gene>
    <name evidence="4" type="ORF">BPSY_0033</name>
</gene>
<dbReference type="InterPro" id="IPR010262">
    <property type="entry name" value="Arylsulfotransferase_bact"/>
</dbReference>
<evidence type="ECO:0000256" key="2">
    <source>
        <dbReference type="SAM" id="Phobius"/>
    </source>
</evidence>
<dbReference type="Pfam" id="PF17425">
    <property type="entry name" value="Arylsulfotran_N"/>
    <property type="match status" value="1"/>
</dbReference>